<sequence>MFERTKPFAAAIWKRFRGYPLFVQLLLIVPILCAIALTLLVGNIGLALMGTAVAINSVVAGWIGGVLILVLGKAGIIVAKEHKKKG</sequence>
<keyword evidence="3" id="KW-1185">Reference proteome</keyword>
<evidence type="ECO:0000313" key="3">
    <source>
        <dbReference type="Proteomes" id="UP000203589"/>
    </source>
</evidence>
<evidence type="ECO:0000256" key="1">
    <source>
        <dbReference type="SAM" id="Phobius"/>
    </source>
</evidence>
<proteinExistence type="predicted"/>
<gene>
    <name evidence="2" type="ORF">ANTHELSMS3_02603</name>
</gene>
<dbReference type="KEGG" id="aht:ANTHELSMS3_02603"/>
<keyword evidence="1" id="KW-1133">Transmembrane helix</keyword>
<accession>A0A222E4Z4</accession>
<dbReference type="RefSeq" id="WP_094035199.1">
    <property type="nucleotide sequence ID" value="NZ_CP022540.1"/>
</dbReference>
<keyword evidence="1" id="KW-0812">Transmembrane</keyword>
<protein>
    <submittedName>
        <fullName evidence="2">Uncharacterized protein</fullName>
    </submittedName>
</protein>
<organism evidence="2 3">
    <name type="scientific">Antarctobacter heliothermus</name>
    <dbReference type="NCBI Taxonomy" id="74033"/>
    <lineage>
        <taxon>Bacteria</taxon>
        <taxon>Pseudomonadati</taxon>
        <taxon>Pseudomonadota</taxon>
        <taxon>Alphaproteobacteria</taxon>
        <taxon>Rhodobacterales</taxon>
        <taxon>Roseobacteraceae</taxon>
        <taxon>Antarctobacter</taxon>
    </lineage>
</organism>
<dbReference type="Proteomes" id="UP000203589">
    <property type="component" value="Chromosome"/>
</dbReference>
<feature type="transmembrane region" description="Helical" evidence="1">
    <location>
        <begin position="21"/>
        <end position="47"/>
    </location>
</feature>
<evidence type="ECO:0000313" key="2">
    <source>
        <dbReference type="EMBL" id="ASP21265.1"/>
    </source>
</evidence>
<name>A0A222E4Z4_9RHOB</name>
<reference evidence="2 3" key="1">
    <citation type="submission" date="2017-07" db="EMBL/GenBank/DDBJ databases">
        <title>Genome Sequence of Antarctobacter heliothermus Strain SMS3 Isolated from a culture of the Diatom Skeletonema marinoi.</title>
        <authorList>
            <person name="Topel M."/>
            <person name="Pinder M.I.M."/>
            <person name="Johansson O.N."/>
            <person name="Kourtchenko O."/>
            <person name="Godhe A."/>
            <person name="Clarke A.K."/>
        </authorList>
    </citation>
    <scope>NUCLEOTIDE SEQUENCE [LARGE SCALE GENOMIC DNA]</scope>
    <source>
        <strain evidence="2 3">SMS3</strain>
    </source>
</reference>
<dbReference type="EMBL" id="CP022540">
    <property type="protein sequence ID" value="ASP21265.1"/>
    <property type="molecule type" value="Genomic_DNA"/>
</dbReference>
<feature type="transmembrane region" description="Helical" evidence="1">
    <location>
        <begin position="59"/>
        <end position="79"/>
    </location>
</feature>
<keyword evidence="1" id="KW-0472">Membrane</keyword>
<dbReference type="OrthoDB" id="7876126at2"/>
<dbReference type="AlphaFoldDB" id="A0A222E4Z4"/>